<sequence length="248" mass="27511">MATVPLFHAYGFLICAKAVAVRDTVVIQTKRFDAKRTLAAVERFRVTNLALAPPAVLAIVRVIENDEEMGGGGSYDLSSLRIVHCGGAPLALQLIERFMTKLPNVGLSQSTQSLKDEEAQESRLKREIGRGLLSSAFLLERLAGKGNIHTFIMMGHTYFKGYIGDQDATSEILNSEGWLRTGDLCYIDEDGFFYLVDRLKELIKYKGYHVPPAELENLLQTHPEIIQAAVVPSEFSLKISPNLIKSLE</sequence>
<protein>
    <submittedName>
        <fullName evidence="4">4-coumarate--CoA ligase-like 5 isoform X1</fullName>
    </submittedName>
</protein>
<feature type="domain" description="AMP-dependent synthetase/ligase" evidence="3">
    <location>
        <begin position="1"/>
        <end position="104"/>
    </location>
</feature>
<dbReference type="Proteomes" id="UP001327560">
    <property type="component" value="Chromosome 6"/>
</dbReference>
<dbReference type="InterPro" id="IPR045851">
    <property type="entry name" value="AMP-bd_C_sf"/>
</dbReference>
<evidence type="ECO:0000313" key="4">
    <source>
        <dbReference type="EMBL" id="WOL11289.1"/>
    </source>
</evidence>
<dbReference type="GO" id="GO:0016405">
    <property type="term" value="F:CoA-ligase activity"/>
    <property type="evidence" value="ECO:0007669"/>
    <property type="project" value="TreeGrafter"/>
</dbReference>
<dbReference type="Gene3D" id="3.40.50.980">
    <property type="match status" value="1"/>
</dbReference>
<organism evidence="4 5">
    <name type="scientific">Canna indica</name>
    <name type="common">Indian-shot</name>
    <dbReference type="NCBI Taxonomy" id="4628"/>
    <lineage>
        <taxon>Eukaryota</taxon>
        <taxon>Viridiplantae</taxon>
        <taxon>Streptophyta</taxon>
        <taxon>Embryophyta</taxon>
        <taxon>Tracheophyta</taxon>
        <taxon>Spermatophyta</taxon>
        <taxon>Magnoliopsida</taxon>
        <taxon>Liliopsida</taxon>
        <taxon>Zingiberales</taxon>
        <taxon>Cannaceae</taxon>
        <taxon>Canna</taxon>
    </lineage>
</organism>
<proteinExistence type="predicted"/>
<dbReference type="PANTHER" id="PTHR24096:SF298">
    <property type="entry name" value="4-COUMARATE--COA LIGASE"/>
    <property type="match status" value="1"/>
</dbReference>
<dbReference type="GO" id="GO:0016878">
    <property type="term" value="F:acid-thiol ligase activity"/>
    <property type="evidence" value="ECO:0007669"/>
    <property type="project" value="UniProtKB-ARBA"/>
</dbReference>
<dbReference type="AlphaFoldDB" id="A0AAQ3KMG0"/>
<evidence type="ECO:0000256" key="2">
    <source>
        <dbReference type="ARBA" id="ARBA00022840"/>
    </source>
</evidence>
<dbReference type="InterPro" id="IPR000873">
    <property type="entry name" value="AMP-dep_synth/lig_dom"/>
</dbReference>
<accession>A0AAQ3KMG0</accession>
<evidence type="ECO:0000313" key="5">
    <source>
        <dbReference type="Proteomes" id="UP001327560"/>
    </source>
</evidence>
<gene>
    <name evidence="4" type="ORF">Cni_G20051</name>
</gene>
<keyword evidence="1 4" id="KW-0436">Ligase</keyword>
<name>A0AAQ3KMG0_9LILI</name>
<dbReference type="SUPFAM" id="SSF56801">
    <property type="entry name" value="Acetyl-CoA synthetase-like"/>
    <property type="match status" value="1"/>
</dbReference>
<dbReference type="Pfam" id="PF00501">
    <property type="entry name" value="AMP-binding"/>
    <property type="match status" value="1"/>
</dbReference>
<evidence type="ECO:0000256" key="1">
    <source>
        <dbReference type="ARBA" id="ARBA00022598"/>
    </source>
</evidence>
<dbReference type="PANTHER" id="PTHR24096">
    <property type="entry name" value="LONG-CHAIN-FATTY-ACID--COA LIGASE"/>
    <property type="match status" value="1"/>
</dbReference>
<dbReference type="Gene3D" id="2.30.38.10">
    <property type="entry name" value="Luciferase, Domain 3"/>
    <property type="match status" value="1"/>
</dbReference>
<keyword evidence="5" id="KW-1185">Reference proteome</keyword>
<dbReference type="Gene3D" id="3.30.300.30">
    <property type="match status" value="1"/>
</dbReference>
<evidence type="ECO:0000259" key="3">
    <source>
        <dbReference type="Pfam" id="PF00501"/>
    </source>
</evidence>
<dbReference type="EMBL" id="CP136895">
    <property type="protein sequence ID" value="WOL11289.1"/>
    <property type="molecule type" value="Genomic_DNA"/>
</dbReference>
<dbReference type="GO" id="GO:0005524">
    <property type="term" value="F:ATP binding"/>
    <property type="evidence" value="ECO:0007669"/>
    <property type="project" value="UniProtKB-KW"/>
</dbReference>
<keyword evidence="2" id="KW-0067">ATP-binding</keyword>
<reference evidence="4 5" key="1">
    <citation type="submission" date="2023-10" db="EMBL/GenBank/DDBJ databases">
        <title>Chromosome-scale genome assembly provides insights into flower coloration mechanisms of Canna indica.</title>
        <authorList>
            <person name="Li C."/>
        </authorList>
    </citation>
    <scope>NUCLEOTIDE SEQUENCE [LARGE SCALE GENOMIC DNA]</scope>
    <source>
        <tissue evidence="4">Flower</tissue>
    </source>
</reference>
<keyword evidence="2" id="KW-0547">Nucleotide-binding</keyword>